<dbReference type="OrthoDB" id="10265862at2759"/>
<comment type="caution">
    <text evidence="2">The sequence shown here is derived from an EMBL/GenBank/DDBJ whole genome shotgun (WGS) entry which is preliminary data.</text>
</comment>
<dbReference type="EMBL" id="BNCP01000053">
    <property type="protein sequence ID" value="GIL89883.1"/>
    <property type="molecule type" value="Genomic_DNA"/>
</dbReference>
<dbReference type="AlphaFoldDB" id="A0A8J4GW21"/>
<organism evidence="2 3">
    <name type="scientific">Volvox reticuliferus</name>
    <dbReference type="NCBI Taxonomy" id="1737510"/>
    <lineage>
        <taxon>Eukaryota</taxon>
        <taxon>Viridiplantae</taxon>
        <taxon>Chlorophyta</taxon>
        <taxon>core chlorophytes</taxon>
        <taxon>Chlorophyceae</taxon>
        <taxon>CS clade</taxon>
        <taxon>Chlamydomonadales</taxon>
        <taxon>Volvocaceae</taxon>
        <taxon>Volvox</taxon>
    </lineage>
</organism>
<proteinExistence type="predicted"/>
<keyword evidence="4" id="KW-1185">Reference proteome</keyword>
<dbReference type="EMBL" id="BNCQ01000062">
    <property type="protein sequence ID" value="GIM15161.1"/>
    <property type="molecule type" value="Genomic_DNA"/>
</dbReference>
<sequence length="141" mass="14683">MEAEAPAPAASVAAMEQSAPAADTKPAAITDAALMLARMLHFLVKAPGAPDLELNRTAAAAVAEALASCTLSDSPGFRCPEAAALINPEFRVYEDGTTSAAIFAYPGVMSFVSVYPKRSPNKPQVPSFIFNYLGNCCTADQ</sequence>
<evidence type="ECO:0000313" key="1">
    <source>
        <dbReference type="EMBL" id="GIL89883.1"/>
    </source>
</evidence>
<accession>A0A8J4GW21</accession>
<evidence type="ECO:0000313" key="4">
    <source>
        <dbReference type="Proteomes" id="UP000747110"/>
    </source>
</evidence>
<reference evidence="2" key="1">
    <citation type="journal article" date="2021" name="Proc. Natl. Acad. Sci. U.S.A.">
        <title>Three genomes in the algal genus Volvox reveal the fate of a haploid sex-determining region after a transition to homothallism.</title>
        <authorList>
            <person name="Yamamoto K."/>
            <person name="Hamaji T."/>
            <person name="Kawai-Toyooka H."/>
            <person name="Matsuzaki R."/>
            <person name="Takahashi F."/>
            <person name="Nishimura Y."/>
            <person name="Kawachi M."/>
            <person name="Noguchi H."/>
            <person name="Minakuchi Y."/>
            <person name="Umen J.G."/>
            <person name="Toyoda A."/>
            <person name="Nozaki H."/>
        </authorList>
    </citation>
    <scope>NUCLEOTIDE SEQUENCE</scope>
    <source>
        <strain evidence="2">NIES-3785</strain>
        <strain evidence="1">NIES-3786</strain>
    </source>
</reference>
<protein>
    <submittedName>
        <fullName evidence="2">Uncharacterized protein</fullName>
    </submittedName>
</protein>
<dbReference type="Proteomes" id="UP000747110">
    <property type="component" value="Unassembled WGS sequence"/>
</dbReference>
<gene>
    <name evidence="1" type="ORF">Vretifemale_17631</name>
    <name evidence="2" type="ORF">Vretimale_17969</name>
</gene>
<name>A0A8J4GW21_9CHLO</name>
<evidence type="ECO:0000313" key="2">
    <source>
        <dbReference type="EMBL" id="GIM15161.1"/>
    </source>
</evidence>
<evidence type="ECO:0000313" key="3">
    <source>
        <dbReference type="Proteomes" id="UP000722791"/>
    </source>
</evidence>
<dbReference type="Proteomes" id="UP000722791">
    <property type="component" value="Unassembled WGS sequence"/>
</dbReference>